<dbReference type="STRING" id="1802223.A2358_03670"/>
<evidence type="ECO:0000313" key="1">
    <source>
        <dbReference type="EMBL" id="OGZ79061.1"/>
    </source>
</evidence>
<evidence type="ECO:0008006" key="3">
    <source>
        <dbReference type="Google" id="ProtNLM"/>
    </source>
</evidence>
<evidence type="ECO:0000313" key="2">
    <source>
        <dbReference type="Proteomes" id="UP000178650"/>
    </source>
</evidence>
<organism evidence="1 2">
    <name type="scientific">Candidatus Staskawiczbacteria bacterium RIFOXYB1_FULL_37_44</name>
    <dbReference type="NCBI Taxonomy" id="1802223"/>
    <lineage>
        <taxon>Bacteria</taxon>
        <taxon>Candidatus Staskawicziibacteriota</taxon>
    </lineage>
</organism>
<reference evidence="1 2" key="1">
    <citation type="journal article" date="2016" name="Nat. Commun.">
        <title>Thousands of microbial genomes shed light on interconnected biogeochemical processes in an aquifer system.</title>
        <authorList>
            <person name="Anantharaman K."/>
            <person name="Brown C.T."/>
            <person name="Hug L.A."/>
            <person name="Sharon I."/>
            <person name="Castelle C.J."/>
            <person name="Probst A.J."/>
            <person name="Thomas B.C."/>
            <person name="Singh A."/>
            <person name="Wilkins M.J."/>
            <person name="Karaoz U."/>
            <person name="Brodie E.L."/>
            <person name="Williams K.H."/>
            <person name="Hubbard S.S."/>
            <person name="Banfield J.F."/>
        </authorList>
    </citation>
    <scope>NUCLEOTIDE SEQUENCE [LARGE SCALE GENOMIC DNA]</scope>
</reference>
<dbReference type="Proteomes" id="UP000178650">
    <property type="component" value="Unassembled WGS sequence"/>
</dbReference>
<sequence>MDKKFSALIIVSAFAFLVVGLGVGVVYQKQADASQVEKSPKTKAINILSSKIIPSITAFGEVTKIDGKNITLSFGGDNLTVKINDDAQIYFPARDTKDENGKPITAPQKIVKFSDIKIGDDASINVKLLPDGKMEGQLVVVLQKNK</sequence>
<comment type="caution">
    <text evidence="1">The sequence shown here is derived from an EMBL/GenBank/DDBJ whole genome shotgun (WGS) entry which is preliminary data.</text>
</comment>
<proteinExistence type="predicted"/>
<gene>
    <name evidence="1" type="ORF">A2358_03670</name>
</gene>
<dbReference type="AlphaFoldDB" id="A0A1G2IXJ2"/>
<name>A0A1G2IXJ2_9BACT</name>
<accession>A0A1G2IXJ2</accession>
<protein>
    <recommendedName>
        <fullName evidence="3">DUF5666 domain-containing protein</fullName>
    </recommendedName>
</protein>
<dbReference type="EMBL" id="MHPJ01000009">
    <property type="protein sequence ID" value="OGZ79061.1"/>
    <property type="molecule type" value="Genomic_DNA"/>
</dbReference>